<evidence type="ECO:0000256" key="1">
    <source>
        <dbReference type="ARBA" id="ARBA00022448"/>
    </source>
</evidence>
<dbReference type="AlphaFoldDB" id="A0A8S0VXW0"/>
<dbReference type="EMBL" id="CDGJ01000081">
    <property type="protein sequence ID" value="CEJ08402.1"/>
    <property type="molecule type" value="Genomic_DNA"/>
</dbReference>
<dbReference type="Proteomes" id="UP000836597">
    <property type="component" value="Chromosome"/>
</dbReference>
<keyword evidence="5 11" id="KW-0547">Nucleotide-binding</keyword>
<dbReference type="Proteomes" id="UP001071230">
    <property type="component" value="Unassembled WGS sequence"/>
</dbReference>
<comment type="function">
    <text evidence="11">Part of the high-affinity ATP-driven potassium transport (or Kdp) system, which catalyzes the hydrolysis of ATP coupled with the electrogenic transport of potassium into the cytoplasm. This subunit acts as a catalytic chaperone that increases the ATP-binding affinity of the ATP-hydrolyzing subunit KdpB by the formation of a transient KdpB/KdpC/ATP ternary complex.</text>
</comment>
<dbReference type="HAMAP" id="MF_00276">
    <property type="entry name" value="KdpC"/>
    <property type="match status" value="1"/>
</dbReference>
<dbReference type="EMBL" id="LR746496">
    <property type="protein sequence ID" value="CAA7602363.1"/>
    <property type="molecule type" value="Genomic_DNA"/>
</dbReference>
<keyword evidence="8 11" id="KW-1133">Transmembrane helix</keyword>
<keyword evidence="3 11" id="KW-0633">Potassium transport</keyword>
<dbReference type="InterPro" id="IPR003820">
    <property type="entry name" value="KdpC"/>
</dbReference>
<protein>
    <recommendedName>
        <fullName evidence="11">Potassium-transporting ATPase KdpC subunit</fullName>
    </recommendedName>
    <alternativeName>
        <fullName evidence="11">ATP phosphohydrolase [potassium-transporting] C chain</fullName>
    </alternativeName>
    <alternativeName>
        <fullName evidence="11">Potassium-binding and translocating subunit C</fullName>
    </alternativeName>
    <alternativeName>
        <fullName evidence="11">Potassium-translocating ATPase C chain</fullName>
    </alternativeName>
</protein>
<comment type="similarity">
    <text evidence="11">Belongs to the KdpC family.</text>
</comment>
<evidence type="ECO:0000256" key="9">
    <source>
        <dbReference type="ARBA" id="ARBA00023065"/>
    </source>
</evidence>
<keyword evidence="9 11" id="KW-0406">Ion transport</keyword>
<keyword evidence="14" id="KW-1185">Reference proteome</keyword>
<keyword evidence="10 11" id="KW-0472">Membrane</keyword>
<dbReference type="RefSeq" id="WP_240985740.1">
    <property type="nucleotide sequence ID" value="NZ_CDGJ01000081.1"/>
</dbReference>
<evidence type="ECO:0000313" key="14">
    <source>
        <dbReference type="Proteomes" id="UP001071230"/>
    </source>
</evidence>
<dbReference type="KEGG" id="aacx:DEACI_3037"/>
<dbReference type="GO" id="GO:0016787">
    <property type="term" value="F:hydrolase activity"/>
    <property type="evidence" value="ECO:0007669"/>
    <property type="project" value="UniProtKB-KW"/>
</dbReference>
<keyword evidence="1 11" id="KW-0813">Transport</keyword>
<dbReference type="GO" id="GO:0005524">
    <property type="term" value="F:ATP binding"/>
    <property type="evidence" value="ECO:0007669"/>
    <property type="project" value="UniProtKB-UniRule"/>
</dbReference>
<keyword evidence="6 11" id="KW-0067">ATP-binding</keyword>
<dbReference type="PANTHER" id="PTHR30042">
    <property type="entry name" value="POTASSIUM-TRANSPORTING ATPASE C CHAIN"/>
    <property type="match status" value="1"/>
</dbReference>
<evidence type="ECO:0000313" key="12">
    <source>
        <dbReference type="EMBL" id="CAA7602363.1"/>
    </source>
</evidence>
<sequence>MLRTAGRAFVLLLIMTLITGIAYPLVVTGLDQLIFPHQANGSLLYKDGKPVGSALIGQDFTAPGYFHGRPSAAGKTGYDATSSGGSNLGPTNKTLLAEAGQRAAEVRRENGLAANAPVPSDLITASASGLDPDITPAAARIQVARVAKARNLSVAKVQTLVNRYTERRQFGFLGEPRVNVLRLNLALDALTGR</sequence>
<comment type="subcellular location">
    <subcellularLocation>
        <location evidence="11">Cell membrane</location>
        <topology evidence="11">Single-pass membrane protein</topology>
    </subcellularLocation>
</comment>
<evidence type="ECO:0000313" key="13">
    <source>
        <dbReference type="EMBL" id="CEJ08402.1"/>
    </source>
</evidence>
<evidence type="ECO:0000256" key="11">
    <source>
        <dbReference type="HAMAP-Rule" id="MF_00276"/>
    </source>
</evidence>
<dbReference type="PIRSF" id="PIRSF001296">
    <property type="entry name" value="K_ATPase_KdpC"/>
    <property type="match status" value="1"/>
</dbReference>
<reference evidence="12" key="2">
    <citation type="submission" date="2020-01" db="EMBL/GenBank/DDBJ databases">
        <authorList>
            <person name="Hornung B."/>
        </authorList>
    </citation>
    <scope>NUCLEOTIDE SEQUENCE</scope>
    <source>
        <strain evidence="12">PacBioINE</strain>
    </source>
</reference>
<evidence type="ECO:0000256" key="6">
    <source>
        <dbReference type="ARBA" id="ARBA00022840"/>
    </source>
</evidence>
<dbReference type="NCBIfam" id="TIGR00681">
    <property type="entry name" value="kdpC"/>
    <property type="match status" value="1"/>
</dbReference>
<evidence type="ECO:0000256" key="7">
    <source>
        <dbReference type="ARBA" id="ARBA00022958"/>
    </source>
</evidence>
<reference evidence="13" key="1">
    <citation type="submission" date="2014-11" db="EMBL/GenBank/DDBJ databases">
        <authorList>
            <person name="Hornung B.V."/>
        </authorList>
    </citation>
    <scope>NUCLEOTIDE SEQUENCE</scope>
    <source>
        <strain evidence="13">INE</strain>
    </source>
</reference>
<accession>A0A8S0VXW0</accession>
<keyword evidence="2 11" id="KW-1003">Cell membrane</keyword>
<evidence type="ECO:0000256" key="4">
    <source>
        <dbReference type="ARBA" id="ARBA00022692"/>
    </source>
</evidence>
<evidence type="ECO:0000256" key="8">
    <source>
        <dbReference type="ARBA" id="ARBA00022989"/>
    </source>
</evidence>
<proteinExistence type="inferred from homology"/>
<name>A0A8S0VXW0_9FIRM</name>
<evidence type="ECO:0000256" key="2">
    <source>
        <dbReference type="ARBA" id="ARBA00022475"/>
    </source>
</evidence>
<dbReference type="PANTHER" id="PTHR30042:SF2">
    <property type="entry name" value="POTASSIUM-TRANSPORTING ATPASE KDPC SUBUNIT"/>
    <property type="match status" value="1"/>
</dbReference>
<dbReference type="GO" id="GO:0008556">
    <property type="term" value="F:P-type potassium transmembrane transporter activity"/>
    <property type="evidence" value="ECO:0007669"/>
    <property type="project" value="InterPro"/>
</dbReference>
<evidence type="ECO:0000256" key="3">
    <source>
        <dbReference type="ARBA" id="ARBA00022538"/>
    </source>
</evidence>
<keyword evidence="7 11" id="KW-0630">Potassium</keyword>
<comment type="subunit">
    <text evidence="11">The system is composed of three essential subunits: KdpA, KdpB and KdpC.</text>
</comment>
<keyword evidence="12" id="KW-0378">Hydrolase</keyword>
<gene>
    <name evidence="11" type="primary">kdpC</name>
    <name evidence="13" type="ORF">DEACI_2878</name>
    <name evidence="12" type="ORF">DEACI_3037</name>
</gene>
<dbReference type="NCBIfam" id="NF001454">
    <property type="entry name" value="PRK00315.1"/>
    <property type="match status" value="1"/>
</dbReference>
<dbReference type="GO" id="GO:0005886">
    <property type="term" value="C:plasma membrane"/>
    <property type="evidence" value="ECO:0007669"/>
    <property type="project" value="UniProtKB-SubCell"/>
</dbReference>
<keyword evidence="4 11" id="KW-0812">Transmembrane</keyword>
<evidence type="ECO:0000256" key="10">
    <source>
        <dbReference type="ARBA" id="ARBA00023136"/>
    </source>
</evidence>
<dbReference type="Pfam" id="PF02669">
    <property type="entry name" value="KdpC"/>
    <property type="match status" value="1"/>
</dbReference>
<organism evidence="12">
    <name type="scientific">Acididesulfobacillus acetoxydans</name>
    <dbReference type="NCBI Taxonomy" id="1561005"/>
    <lineage>
        <taxon>Bacteria</taxon>
        <taxon>Bacillati</taxon>
        <taxon>Bacillota</taxon>
        <taxon>Clostridia</taxon>
        <taxon>Eubacteriales</taxon>
        <taxon>Peptococcaceae</taxon>
        <taxon>Acididesulfobacillus</taxon>
    </lineage>
</organism>
<evidence type="ECO:0000256" key="5">
    <source>
        <dbReference type="ARBA" id="ARBA00022741"/>
    </source>
</evidence>